<dbReference type="EMBL" id="BAAAEJ010000003">
    <property type="protein sequence ID" value="GAA0381871.1"/>
    <property type="molecule type" value="Genomic_DNA"/>
</dbReference>
<keyword evidence="3" id="KW-1185">Reference proteome</keyword>
<accession>A0ABP3HVJ1</accession>
<reference evidence="3" key="1">
    <citation type="journal article" date="2019" name="Int. J. Syst. Evol. Microbiol.">
        <title>The Global Catalogue of Microorganisms (GCM) 10K type strain sequencing project: providing services to taxonomists for standard genome sequencing and annotation.</title>
        <authorList>
            <consortium name="The Broad Institute Genomics Platform"/>
            <consortium name="The Broad Institute Genome Sequencing Center for Infectious Disease"/>
            <person name="Wu L."/>
            <person name="Ma J."/>
        </authorList>
    </citation>
    <scope>NUCLEOTIDE SEQUENCE [LARGE SCALE GENOMIC DNA]</scope>
    <source>
        <strain evidence="3">JCM 13476</strain>
    </source>
</reference>
<evidence type="ECO:0000313" key="3">
    <source>
        <dbReference type="Proteomes" id="UP001500791"/>
    </source>
</evidence>
<dbReference type="RefSeq" id="WP_167175378.1">
    <property type="nucleotide sequence ID" value="NZ_BAAAEJ010000003.1"/>
</dbReference>
<sequence length="173" mass="18589">MRKVNSVAAVLLFGAMAMATATAAQASVRYLAYDADNRITQSLTRGITLEVERGMFGATRVKGLFSTSSRGSARFESDNPSGLSRVLPEGERLGSGYKVLPEGDGRALANALCPGSQATWLVTGRVRSGHPLTVHAVGLWQDGQYRHCAELNYRYRGEWASLPTTIGEGPADR</sequence>
<comment type="caution">
    <text evidence="2">The sequence shown here is derived from an EMBL/GenBank/DDBJ whole genome shotgun (WGS) entry which is preliminary data.</text>
</comment>
<feature type="signal peptide" evidence="1">
    <location>
        <begin position="1"/>
        <end position="26"/>
    </location>
</feature>
<gene>
    <name evidence="2" type="ORF">GCM10009093_06050</name>
</gene>
<protein>
    <submittedName>
        <fullName evidence="2">Uncharacterized protein</fullName>
    </submittedName>
</protein>
<name>A0ABP3HVJ1_9CAUL</name>
<evidence type="ECO:0000256" key="1">
    <source>
        <dbReference type="SAM" id="SignalP"/>
    </source>
</evidence>
<organism evidence="2 3">
    <name type="scientific">Brevundimonas terrae</name>
    <dbReference type="NCBI Taxonomy" id="363631"/>
    <lineage>
        <taxon>Bacteria</taxon>
        <taxon>Pseudomonadati</taxon>
        <taxon>Pseudomonadota</taxon>
        <taxon>Alphaproteobacteria</taxon>
        <taxon>Caulobacterales</taxon>
        <taxon>Caulobacteraceae</taxon>
        <taxon>Brevundimonas</taxon>
    </lineage>
</organism>
<dbReference type="Proteomes" id="UP001500791">
    <property type="component" value="Unassembled WGS sequence"/>
</dbReference>
<feature type="chain" id="PRO_5045910705" evidence="1">
    <location>
        <begin position="27"/>
        <end position="173"/>
    </location>
</feature>
<keyword evidence="1" id="KW-0732">Signal</keyword>
<evidence type="ECO:0000313" key="2">
    <source>
        <dbReference type="EMBL" id="GAA0381871.1"/>
    </source>
</evidence>
<proteinExistence type="predicted"/>